<organism evidence="1 2">
    <name type="scientific">Dehalobacter restrictus</name>
    <dbReference type="NCBI Taxonomy" id="55583"/>
    <lineage>
        <taxon>Bacteria</taxon>
        <taxon>Bacillati</taxon>
        <taxon>Bacillota</taxon>
        <taxon>Clostridia</taxon>
        <taxon>Eubacteriales</taxon>
        <taxon>Desulfitobacteriaceae</taxon>
        <taxon>Dehalobacter</taxon>
    </lineage>
</organism>
<evidence type="ECO:0000313" key="2">
    <source>
        <dbReference type="Proteomes" id="UP000430508"/>
    </source>
</evidence>
<dbReference type="EMBL" id="CP046996">
    <property type="protein sequence ID" value="QHA00533.1"/>
    <property type="molecule type" value="Genomic_DNA"/>
</dbReference>
<proteinExistence type="predicted"/>
<sequence length="210" mass="24169">MPVKKKRIEFGDIHTCVFGITGSGKTYGTLHSLKSVKEPVIFVNTKHDTQSVPSVFVGMSPENSYIQLKRAITRGRKINYVISSDERQRDKELSNLIRFLFSNGNLPVYFVVDEVHLYGKRSVYYKLMEVATTGRSYGIRFIPMSQRPANIDNNLMTQCDRFIAFKCPLENQYLKRYGFPVDEMKDLFKKGGEYAYLEFDLDSLSGPFKV</sequence>
<dbReference type="RefSeq" id="WP_158208236.1">
    <property type="nucleotide sequence ID" value="NZ_CP046996.1"/>
</dbReference>
<dbReference type="Gene3D" id="3.40.50.300">
    <property type="entry name" value="P-loop containing nucleotide triphosphate hydrolases"/>
    <property type="match status" value="1"/>
</dbReference>
<dbReference type="CDD" id="cd01127">
    <property type="entry name" value="TrwB_TraG_TraD_VirD4"/>
    <property type="match status" value="1"/>
</dbReference>
<dbReference type="SUPFAM" id="SSF52540">
    <property type="entry name" value="P-loop containing nucleoside triphosphate hydrolases"/>
    <property type="match status" value="1"/>
</dbReference>
<gene>
    <name evidence="1" type="ORF">GQ588_07765</name>
</gene>
<reference evidence="1 2" key="1">
    <citation type="submission" date="2019-12" db="EMBL/GenBank/DDBJ databases">
        <title>Sequence classification of anaerobic respiratory reductive dehalogenases: First we see many, then we see few.</title>
        <authorList>
            <person name="Molenda O."/>
            <person name="Puentes Jacome L.A."/>
            <person name="Cao X."/>
            <person name="Nesbo C.L."/>
            <person name="Tang S."/>
            <person name="Morson N."/>
            <person name="Patron J."/>
            <person name="Lomheim L."/>
            <person name="Wishart D.S."/>
            <person name="Edwards E.A."/>
        </authorList>
    </citation>
    <scope>NUCLEOTIDE SEQUENCE [LARGE SCALE GENOMIC DNA]</scope>
    <source>
        <strain evidence="1 2">12DCA</strain>
    </source>
</reference>
<evidence type="ECO:0000313" key="1">
    <source>
        <dbReference type="EMBL" id="QHA00533.1"/>
    </source>
</evidence>
<name>A0A857DIB0_9FIRM</name>
<accession>A0A857DIB0</accession>
<protein>
    <submittedName>
        <fullName evidence="1">Uncharacterized protein</fullName>
    </submittedName>
</protein>
<dbReference type="Proteomes" id="UP000430508">
    <property type="component" value="Chromosome"/>
</dbReference>
<dbReference type="AlphaFoldDB" id="A0A857DIB0"/>
<dbReference type="InterPro" id="IPR027417">
    <property type="entry name" value="P-loop_NTPase"/>
</dbReference>